<dbReference type="SMART" id="SM00354">
    <property type="entry name" value="HTH_LACI"/>
    <property type="match status" value="1"/>
</dbReference>
<sequence length="110" mass="11996">MATIYDVAEAAGVSPATVSRVFNGTAVSEQKTKLVRDAAARLKFTPNRTARTLRRKNSEVIALIIPDIENPYYTELARGSATWLRRPDTRSCSAAPTRTSPEKRGSSTSP</sequence>
<organism evidence="6 7">
    <name type="scientific">Frondihabitans sucicola</name>
    <dbReference type="NCBI Taxonomy" id="1268041"/>
    <lineage>
        <taxon>Bacteria</taxon>
        <taxon>Bacillati</taxon>
        <taxon>Actinomycetota</taxon>
        <taxon>Actinomycetes</taxon>
        <taxon>Micrococcales</taxon>
        <taxon>Microbacteriaceae</taxon>
        <taxon>Frondihabitans</taxon>
    </lineage>
</organism>
<evidence type="ECO:0000256" key="3">
    <source>
        <dbReference type="ARBA" id="ARBA00023163"/>
    </source>
</evidence>
<keyword evidence="2" id="KW-0238">DNA-binding</keyword>
<dbReference type="Pfam" id="PF00356">
    <property type="entry name" value="LacI"/>
    <property type="match status" value="1"/>
</dbReference>
<dbReference type="PRINTS" id="PR00036">
    <property type="entry name" value="HTHLACI"/>
</dbReference>
<protein>
    <recommendedName>
        <fullName evidence="5">HTH lacI-type domain-containing protein</fullName>
    </recommendedName>
</protein>
<evidence type="ECO:0000256" key="1">
    <source>
        <dbReference type="ARBA" id="ARBA00023015"/>
    </source>
</evidence>
<name>A0ABN6Y2V5_9MICO</name>
<dbReference type="PANTHER" id="PTHR30146:SF109">
    <property type="entry name" value="HTH-TYPE TRANSCRIPTIONAL REGULATOR GALS"/>
    <property type="match status" value="1"/>
</dbReference>
<dbReference type="EMBL" id="AP027732">
    <property type="protein sequence ID" value="BDZ51399.1"/>
    <property type="molecule type" value="Genomic_DNA"/>
</dbReference>
<dbReference type="Gene3D" id="3.40.50.2300">
    <property type="match status" value="1"/>
</dbReference>
<keyword evidence="7" id="KW-1185">Reference proteome</keyword>
<dbReference type="Proteomes" id="UP001321486">
    <property type="component" value="Chromosome"/>
</dbReference>
<dbReference type="PANTHER" id="PTHR30146">
    <property type="entry name" value="LACI-RELATED TRANSCRIPTIONAL REPRESSOR"/>
    <property type="match status" value="1"/>
</dbReference>
<feature type="compositionally biased region" description="Basic and acidic residues" evidence="4">
    <location>
        <begin position="100"/>
        <end position="110"/>
    </location>
</feature>
<dbReference type="InterPro" id="IPR010982">
    <property type="entry name" value="Lambda_DNA-bd_dom_sf"/>
</dbReference>
<evidence type="ECO:0000313" key="7">
    <source>
        <dbReference type="Proteomes" id="UP001321486"/>
    </source>
</evidence>
<gene>
    <name evidence="6" type="ORF">GCM10025867_36400</name>
</gene>
<feature type="region of interest" description="Disordered" evidence="4">
    <location>
        <begin position="84"/>
        <end position="110"/>
    </location>
</feature>
<keyword evidence="1" id="KW-0805">Transcription regulation</keyword>
<keyword evidence="3" id="KW-0804">Transcription</keyword>
<reference evidence="7" key="1">
    <citation type="journal article" date="2019" name="Int. J. Syst. Evol. Microbiol.">
        <title>The Global Catalogue of Microorganisms (GCM) 10K type strain sequencing project: providing services to taxonomists for standard genome sequencing and annotation.</title>
        <authorList>
            <consortium name="The Broad Institute Genomics Platform"/>
            <consortium name="The Broad Institute Genome Sequencing Center for Infectious Disease"/>
            <person name="Wu L."/>
            <person name="Ma J."/>
        </authorList>
    </citation>
    <scope>NUCLEOTIDE SEQUENCE [LARGE SCALE GENOMIC DNA]</scope>
    <source>
        <strain evidence="7">NBRC 108728</strain>
    </source>
</reference>
<dbReference type="SUPFAM" id="SSF47413">
    <property type="entry name" value="lambda repressor-like DNA-binding domains"/>
    <property type="match status" value="1"/>
</dbReference>
<feature type="domain" description="HTH lacI-type" evidence="5">
    <location>
        <begin position="2"/>
        <end position="55"/>
    </location>
</feature>
<dbReference type="PROSITE" id="PS50932">
    <property type="entry name" value="HTH_LACI_2"/>
    <property type="match status" value="1"/>
</dbReference>
<dbReference type="Gene3D" id="1.10.260.40">
    <property type="entry name" value="lambda repressor-like DNA-binding domains"/>
    <property type="match status" value="1"/>
</dbReference>
<dbReference type="CDD" id="cd01392">
    <property type="entry name" value="HTH_LacI"/>
    <property type="match status" value="1"/>
</dbReference>
<evidence type="ECO:0000256" key="4">
    <source>
        <dbReference type="SAM" id="MobiDB-lite"/>
    </source>
</evidence>
<feature type="compositionally biased region" description="Polar residues" evidence="4">
    <location>
        <begin position="90"/>
        <end position="99"/>
    </location>
</feature>
<evidence type="ECO:0000313" key="6">
    <source>
        <dbReference type="EMBL" id="BDZ51399.1"/>
    </source>
</evidence>
<proteinExistence type="predicted"/>
<evidence type="ECO:0000256" key="2">
    <source>
        <dbReference type="ARBA" id="ARBA00023125"/>
    </source>
</evidence>
<accession>A0ABN6Y2V5</accession>
<evidence type="ECO:0000259" key="5">
    <source>
        <dbReference type="PROSITE" id="PS50932"/>
    </source>
</evidence>
<dbReference type="InterPro" id="IPR000843">
    <property type="entry name" value="HTH_LacI"/>
</dbReference>
<dbReference type="RefSeq" id="WP_286344170.1">
    <property type="nucleotide sequence ID" value="NZ_AP027732.1"/>
</dbReference>